<reference evidence="1" key="1">
    <citation type="submission" date="2015-05" db="UniProtKB">
        <authorList>
            <consortium name="EnsemblMetazoa"/>
        </authorList>
    </citation>
    <scope>IDENTIFICATION</scope>
</reference>
<dbReference type="InParanoid" id="T1HIW7"/>
<keyword evidence="2" id="KW-1185">Reference proteome</keyword>
<evidence type="ECO:0000313" key="2">
    <source>
        <dbReference type="Proteomes" id="UP000015103"/>
    </source>
</evidence>
<proteinExistence type="predicted"/>
<name>T1HIW7_RHOPR</name>
<dbReference type="HOGENOM" id="CLU_2099855_0_0_1"/>
<dbReference type="EMBL" id="ACPB03022869">
    <property type="status" value="NOT_ANNOTATED_CDS"/>
    <property type="molecule type" value="Genomic_DNA"/>
</dbReference>
<dbReference type="Proteomes" id="UP000015103">
    <property type="component" value="Unassembled WGS sequence"/>
</dbReference>
<dbReference type="AlphaFoldDB" id="T1HIW7"/>
<evidence type="ECO:0000313" key="1">
    <source>
        <dbReference type="EnsemblMetazoa" id="RPRC003990-PA"/>
    </source>
</evidence>
<organism evidence="1 2">
    <name type="scientific">Rhodnius prolixus</name>
    <name type="common">Triatomid bug</name>
    <dbReference type="NCBI Taxonomy" id="13249"/>
    <lineage>
        <taxon>Eukaryota</taxon>
        <taxon>Metazoa</taxon>
        <taxon>Ecdysozoa</taxon>
        <taxon>Arthropoda</taxon>
        <taxon>Hexapoda</taxon>
        <taxon>Insecta</taxon>
        <taxon>Pterygota</taxon>
        <taxon>Neoptera</taxon>
        <taxon>Paraneoptera</taxon>
        <taxon>Hemiptera</taxon>
        <taxon>Heteroptera</taxon>
        <taxon>Panheteroptera</taxon>
        <taxon>Cimicomorpha</taxon>
        <taxon>Reduviidae</taxon>
        <taxon>Triatominae</taxon>
        <taxon>Rhodnius</taxon>
    </lineage>
</organism>
<dbReference type="VEuPathDB" id="VectorBase:RPRC003990"/>
<sequence length="116" mass="12736">MSSRFGRKWLCHKKEIGIFPLPANFIYIVPLFAGSGVCGDGHSCCGAKVEAELKKSATMALHTFLQNNFVSVRAMLASTAGALHVIVSPPDWGHPIYLYLSRIRKLTTNSASKMRI</sequence>
<protein>
    <submittedName>
        <fullName evidence="1">Uncharacterized protein</fullName>
    </submittedName>
</protein>
<dbReference type="EnsemblMetazoa" id="RPRC003990-RA">
    <property type="protein sequence ID" value="RPRC003990-PA"/>
    <property type="gene ID" value="RPRC003990"/>
</dbReference>
<accession>T1HIW7</accession>